<keyword evidence="3" id="KW-0378">Hydrolase</keyword>
<dbReference type="InterPro" id="IPR016195">
    <property type="entry name" value="Pol/histidinol_Pase-like"/>
</dbReference>
<evidence type="ECO:0000256" key="1">
    <source>
        <dbReference type="ARBA" id="ARBA00005750"/>
    </source>
</evidence>
<dbReference type="InterPro" id="IPR016667">
    <property type="entry name" value="Caps_polysacc_synth_CpsB/CapC"/>
</dbReference>
<dbReference type="GO" id="GO:0004725">
    <property type="term" value="F:protein tyrosine phosphatase activity"/>
    <property type="evidence" value="ECO:0007669"/>
    <property type="project" value="UniProtKB-EC"/>
</dbReference>
<dbReference type="Gene3D" id="3.20.20.140">
    <property type="entry name" value="Metal-dependent hydrolases"/>
    <property type="match status" value="1"/>
</dbReference>
<organism evidence="5 6">
    <name type="scientific">Flavobacterium johnsoniae</name>
    <name type="common">Cytophaga johnsonae</name>
    <dbReference type="NCBI Taxonomy" id="986"/>
    <lineage>
        <taxon>Bacteria</taxon>
        <taxon>Pseudomonadati</taxon>
        <taxon>Bacteroidota</taxon>
        <taxon>Flavobacteriia</taxon>
        <taxon>Flavobacteriales</taxon>
        <taxon>Flavobacteriaceae</taxon>
        <taxon>Flavobacterium</taxon>
    </lineage>
</organism>
<dbReference type="GO" id="GO:0030145">
    <property type="term" value="F:manganese ion binding"/>
    <property type="evidence" value="ECO:0007669"/>
    <property type="project" value="InterPro"/>
</dbReference>
<dbReference type="EC" id="3.1.3.48" evidence="2"/>
<evidence type="ECO:0000313" key="5">
    <source>
        <dbReference type="EMBL" id="SHG40942.1"/>
    </source>
</evidence>
<dbReference type="Proteomes" id="UP000184112">
    <property type="component" value="Unassembled WGS sequence"/>
</dbReference>
<dbReference type="RefSeq" id="WP_073408750.1">
    <property type="nucleotide sequence ID" value="NZ_FQWH01000002.1"/>
</dbReference>
<protein>
    <recommendedName>
        <fullName evidence="2">protein-tyrosine-phosphatase</fullName>
        <ecNumber evidence="2">3.1.3.48</ecNumber>
    </recommendedName>
</protein>
<evidence type="ECO:0000256" key="2">
    <source>
        <dbReference type="ARBA" id="ARBA00013064"/>
    </source>
</evidence>
<sequence length="245" mass="28271">MLAFFKSKPFLKDLLAGDYVDIHSHLLPGIDDGAKTIKKTVKLAKAFQELGISQFVTTPHINHYVWNNSEQDILEKLNETQVLLKEENIPIPFKAAAEYFMDDWFENHLKTEKLLTLKDNYILVEISYLSAPFNLYKIIFDIQLAGYVPVLAHPERYIYFHKNFNEYEKLKKSGCLFQLNLLAAVGYYGSEIAKTAELLLKKGMYDFTGTDVHHSSHIESMHQKIKIDAASNLKEVIANNQFFKF</sequence>
<evidence type="ECO:0000313" key="6">
    <source>
        <dbReference type="Proteomes" id="UP000184112"/>
    </source>
</evidence>
<dbReference type="PANTHER" id="PTHR39181:SF1">
    <property type="entry name" value="TYROSINE-PROTEIN PHOSPHATASE YWQE"/>
    <property type="match status" value="1"/>
</dbReference>
<reference evidence="5 6" key="1">
    <citation type="submission" date="2016-11" db="EMBL/GenBank/DDBJ databases">
        <authorList>
            <person name="Jaros S."/>
            <person name="Januszkiewicz K."/>
            <person name="Wedrychowicz H."/>
        </authorList>
    </citation>
    <scope>NUCLEOTIDE SEQUENCE [LARGE SCALE GENOMIC DNA]</scope>
    <source>
        <strain evidence="5 6">DSM 6792</strain>
    </source>
</reference>
<comment type="catalytic activity">
    <reaction evidence="4">
        <text>O-phospho-L-tyrosyl-[protein] + H2O = L-tyrosyl-[protein] + phosphate</text>
        <dbReference type="Rhea" id="RHEA:10684"/>
        <dbReference type="Rhea" id="RHEA-COMP:10136"/>
        <dbReference type="Rhea" id="RHEA-COMP:20101"/>
        <dbReference type="ChEBI" id="CHEBI:15377"/>
        <dbReference type="ChEBI" id="CHEBI:43474"/>
        <dbReference type="ChEBI" id="CHEBI:46858"/>
        <dbReference type="ChEBI" id="CHEBI:61978"/>
        <dbReference type="EC" id="3.1.3.48"/>
    </reaction>
</comment>
<name>A0A1M5JK53_FLAJO</name>
<dbReference type="Pfam" id="PF19567">
    <property type="entry name" value="CpsB_CapC"/>
    <property type="match status" value="1"/>
</dbReference>
<dbReference type="SUPFAM" id="SSF89550">
    <property type="entry name" value="PHP domain-like"/>
    <property type="match status" value="1"/>
</dbReference>
<accession>A0A1M5JK53</accession>
<gene>
    <name evidence="5" type="ORF">SAMN05444388_102574</name>
</gene>
<dbReference type="AlphaFoldDB" id="A0A1M5JK53"/>
<proteinExistence type="inferred from homology"/>
<dbReference type="PANTHER" id="PTHR39181">
    <property type="entry name" value="TYROSINE-PROTEIN PHOSPHATASE YWQE"/>
    <property type="match status" value="1"/>
</dbReference>
<evidence type="ECO:0000256" key="4">
    <source>
        <dbReference type="ARBA" id="ARBA00051722"/>
    </source>
</evidence>
<comment type="similarity">
    <text evidence="1">Belongs to the metallo-dependent hydrolases superfamily. CpsB/CapC family.</text>
</comment>
<dbReference type="PIRSF" id="PIRSF016557">
    <property type="entry name" value="Caps_synth_CpsB"/>
    <property type="match status" value="1"/>
</dbReference>
<evidence type="ECO:0000256" key="3">
    <source>
        <dbReference type="ARBA" id="ARBA00022801"/>
    </source>
</evidence>
<dbReference type="EMBL" id="FQWH01000002">
    <property type="protein sequence ID" value="SHG40942.1"/>
    <property type="molecule type" value="Genomic_DNA"/>
</dbReference>